<dbReference type="AlphaFoldDB" id="A0A6V7U490"/>
<proteinExistence type="predicted"/>
<dbReference type="EMBL" id="CAJEWN010000034">
    <property type="protein sequence ID" value="CAD2145123.1"/>
    <property type="molecule type" value="Genomic_DNA"/>
</dbReference>
<evidence type="ECO:0000313" key="2">
    <source>
        <dbReference type="Proteomes" id="UP000580250"/>
    </source>
</evidence>
<dbReference type="Proteomes" id="UP000580250">
    <property type="component" value="Unassembled WGS sequence"/>
</dbReference>
<evidence type="ECO:0000313" key="1">
    <source>
        <dbReference type="EMBL" id="CAD2145123.1"/>
    </source>
</evidence>
<name>A0A6V7U490_MELEN</name>
<reference evidence="1 2" key="1">
    <citation type="submission" date="2020-08" db="EMBL/GenBank/DDBJ databases">
        <authorList>
            <person name="Koutsovoulos G."/>
            <person name="Danchin GJ E."/>
        </authorList>
    </citation>
    <scope>NUCLEOTIDE SEQUENCE [LARGE SCALE GENOMIC DNA]</scope>
</reference>
<gene>
    <name evidence="1" type="ORF">MENT_LOCUS8174</name>
</gene>
<accession>A0A6V7U490</accession>
<protein>
    <submittedName>
        <fullName evidence="1">Uncharacterized protein</fullName>
    </submittedName>
</protein>
<comment type="caution">
    <text evidence="1">The sequence shown here is derived from an EMBL/GenBank/DDBJ whole genome shotgun (WGS) entry which is preliminary data.</text>
</comment>
<sequence length="64" mass="7344">MWDDKRANNKLNYNTKITKSQNLSSYSTFYFSSCSGHLQCIQQFTTRQIARPDLGSHLLITACP</sequence>
<organism evidence="1 2">
    <name type="scientific">Meloidogyne enterolobii</name>
    <name type="common">Root-knot nematode worm</name>
    <name type="synonym">Meloidogyne mayaguensis</name>
    <dbReference type="NCBI Taxonomy" id="390850"/>
    <lineage>
        <taxon>Eukaryota</taxon>
        <taxon>Metazoa</taxon>
        <taxon>Ecdysozoa</taxon>
        <taxon>Nematoda</taxon>
        <taxon>Chromadorea</taxon>
        <taxon>Rhabditida</taxon>
        <taxon>Tylenchina</taxon>
        <taxon>Tylenchomorpha</taxon>
        <taxon>Tylenchoidea</taxon>
        <taxon>Meloidogynidae</taxon>
        <taxon>Meloidogyninae</taxon>
        <taxon>Meloidogyne</taxon>
    </lineage>
</organism>